<comment type="caution">
    <text evidence="1">The sequence shown here is derived from an EMBL/GenBank/DDBJ whole genome shotgun (WGS) entry which is preliminary data.</text>
</comment>
<dbReference type="Proteomes" id="UP001596189">
    <property type="component" value="Unassembled WGS sequence"/>
</dbReference>
<dbReference type="RefSeq" id="WP_345714693.1">
    <property type="nucleotide sequence ID" value="NZ_BAABFP010000002.1"/>
</dbReference>
<reference evidence="2" key="1">
    <citation type="journal article" date="2019" name="Int. J. Syst. Evol. Microbiol.">
        <title>The Global Catalogue of Microorganisms (GCM) 10K type strain sequencing project: providing services to taxonomists for standard genome sequencing and annotation.</title>
        <authorList>
            <consortium name="The Broad Institute Genomics Platform"/>
            <consortium name="The Broad Institute Genome Sequencing Center for Infectious Disease"/>
            <person name="Wu L."/>
            <person name="Ma J."/>
        </authorList>
    </citation>
    <scope>NUCLEOTIDE SEQUENCE [LARGE SCALE GENOMIC DNA]</scope>
    <source>
        <strain evidence="2">KACC 14249</strain>
    </source>
</reference>
<keyword evidence="2" id="KW-1185">Reference proteome</keyword>
<sequence>MSGSDGLTMQVDVLLPGVLREHAGGADELRLTLPDDCDVTGAVAVMAQEWPALGRRLRDETGALRRHVNLFVDGDDVRALQGPRTVLRNGSVLHVLPSVAGG</sequence>
<dbReference type="SUPFAM" id="SSF54285">
    <property type="entry name" value="MoaD/ThiS"/>
    <property type="match status" value="1"/>
</dbReference>
<gene>
    <name evidence="1" type="ORF">ACFQDO_16580</name>
</gene>
<dbReference type="PANTHER" id="PTHR38031">
    <property type="entry name" value="SULFUR CARRIER PROTEIN SLR0821-RELATED"/>
    <property type="match status" value="1"/>
</dbReference>
<dbReference type="Pfam" id="PF02597">
    <property type="entry name" value="ThiS"/>
    <property type="match status" value="1"/>
</dbReference>
<dbReference type="InterPro" id="IPR012675">
    <property type="entry name" value="Beta-grasp_dom_sf"/>
</dbReference>
<organism evidence="1 2">
    <name type="scientific">Angustibacter luteus</name>
    <dbReference type="NCBI Taxonomy" id="658456"/>
    <lineage>
        <taxon>Bacteria</taxon>
        <taxon>Bacillati</taxon>
        <taxon>Actinomycetota</taxon>
        <taxon>Actinomycetes</taxon>
        <taxon>Kineosporiales</taxon>
        <taxon>Kineosporiaceae</taxon>
    </lineage>
</organism>
<dbReference type="Gene3D" id="3.10.20.30">
    <property type="match status" value="1"/>
</dbReference>
<accession>A0ABW1JHY2</accession>
<name>A0ABW1JHY2_9ACTN</name>
<dbReference type="InterPro" id="IPR016155">
    <property type="entry name" value="Mopterin_synth/thiamin_S_b"/>
</dbReference>
<dbReference type="InterPro" id="IPR052045">
    <property type="entry name" value="Sulfur_Carrier/Prot_Modifier"/>
</dbReference>
<dbReference type="InterPro" id="IPR003749">
    <property type="entry name" value="ThiS/MoaD-like"/>
</dbReference>
<evidence type="ECO:0000313" key="1">
    <source>
        <dbReference type="EMBL" id="MFC6008750.1"/>
    </source>
</evidence>
<proteinExistence type="predicted"/>
<protein>
    <submittedName>
        <fullName evidence="1">MoaD/ThiS family protein</fullName>
    </submittedName>
</protein>
<dbReference type="PANTHER" id="PTHR38031:SF1">
    <property type="entry name" value="SULFUR CARRIER PROTEIN CYSO"/>
    <property type="match status" value="1"/>
</dbReference>
<evidence type="ECO:0000313" key="2">
    <source>
        <dbReference type="Proteomes" id="UP001596189"/>
    </source>
</evidence>
<dbReference type="EMBL" id="JBHSRD010000006">
    <property type="protein sequence ID" value="MFC6008750.1"/>
    <property type="molecule type" value="Genomic_DNA"/>
</dbReference>